<evidence type="ECO:0000313" key="1">
    <source>
        <dbReference type="EMBL" id="MFD1635111.1"/>
    </source>
</evidence>
<dbReference type="AlphaFoldDB" id="A0ABD6D1N5"/>
<proteinExistence type="predicted"/>
<dbReference type="RefSeq" id="WP_256405333.1">
    <property type="nucleotide sequence ID" value="NZ_CP187151.1"/>
</dbReference>
<dbReference type="Proteomes" id="UP001597075">
    <property type="component" value="Unassembled WGS sequence"/>
</dbReference>
<accession>A0ABD6D1N5</accession>
<sequence length="83" mass="9218">MEWTVWILPTLGASIGTWLTVRERDGRPPQRRHLFETADGDRAAPFETLADGASARSPTCCRCERDVSAATFRYCRACLSEGA</sequence>
<keyword evidence="2" id="KW-1185">Reference proteome</keyword>
<organism evidence="1 2">
    <name type="scientific">Haloplanus ruber</name>
    <dbReference type="NCBI Taxonomy" id="869892"/>
    <lineage>
        <taxon>Archaea</taxon>
        <taxon>Methanobacteriati</taxon>
        <taxon>Methanobacteriota</taxon>
        <taxon>Stenosarchaea group</taxon>
        <taxon>Halobacteria</taxon>
        <taxon>Halobacteriales</taxon>
        <taxon>Haloferacaceae</taxon>
        <taxon>Haloplanus</taxon>
    </lineage>
</organism>
<evidence type="ECO:0000313" key="2">
    <source>
        <dbReference type="Proteomes" id="UP001597075"/>
    </source>
</evidence>
<reference evidence="1 2" key="1">
    <citation type="journal article" date="2019" name="Int. J. Syst. Evol. Microbiol.">
        <title>The Global Catalogue of Microorganisms (GCM) 10K type strain sequencing project: providing services to taxonomists for standard genome sequencing and annotation.</title>
        <authorList>
            <consortium name="The Broad Institute Genomics Platform"/>
            <consortium name="The Broad Institute Genome Sequencing Center for Infectious Disease"/>
            <person name="Wu L."/>
            <person name="Ma J."/>
        </authorList>
    </citation>
    <scope>NUCLEOTIDE SEQUENCE [LARGE SCALE GENOMIC DNA]</scope>
    <source>
        <strain evidence="1 2">CGMCC 1.10594</strain>
    </source>
</reference>
<name>A0ABD6D1N5_9EURY</name>
<comment type="caution">
    <text evidence="1">The sequence shown here is derived from an EMBL/GenBank/DDBJ whole genome shotgun (WGS) entry which is preliminary data.</text>
</comment>
<evidence type="ECO:0008006" key="3">
    <source>
        <dbReference type="Google" id="ProtNLM"/>
    </source>
</evidence>
<dbReference type="EMBL" id="JBHUDL010000010">
    <property type="protein sequence ID" value="MFD1635111.1"/>
    <property type="molecule type" value="Genomic_DNA"/>
</dbReference>
<gene>
    <name evidence="1" type="ORF">ACFSBJ_15375</name>
</gene>
<protein>
    <recommendedName>
        <fullName evidence="3">Zinc ribbon domain-containing protein</fullName>
    </recommendedName>
</protein>